<geneLocation type="plasmid" evidence="2">
    <name>pGE3</name>
</geneLocation>
<accession>A0A089ZZU3</accession>
<sequence length="94" mass="10190">MSDKSGGKQVVSVQMPADLVAAMDRYGEAIERPRSWIMRQAVASYLAYEAEKDRATRRSLADADAGLTISGEAVKAWANSLDQDNPLPLPKPGQ</sequence>
<evidence type="ECO:0000259" key="1">
    <source>
        <dbReference type="Pfam" id="PF01402"/>
    </source>
</evidence>
<protein>
    <recommendedName>
        <fullName evidence="1">Ribbon-helix-helix protein CopG domain-containing protein</fullName>
    </recommendedName>
</protein>
<dbReference type="InterPro" id="IPR052991">
    <property type="entry name" value="Non-func_TypeII_TA_Antitoxin"/>
</dbReference>
<dbReference type="Pfam" id="PF01402">
    <property type="entry name" value="RHH_1"/>
    <property type="match status" value="1"/>
</dbReference>
<proteinExistence type="predicted"/>
<feature type="domain" description="Ribbon-helix-helix protein CopG" evidence="1">
    <location>
        <begin position="10"/>
        <end position="49"/>
    </location>
</feature>
<evidence type="ECO:0000313" key="2">
    <source>
        <dbReference type="EMBL" id="BAP46834.1"/>
    </source>
</evidence>
<organism evidence="2">
    <name type="scientific">Komagataeibacter europaeus</name>
    <name type="common">Gluconacetobacter europaeus</name>
    <dbReference type="NCBI Taxonomy" id="33995"/>
    <lineage>
        <taxon>Bacteria</taxon>
        <taxon>Pseudomonadati</taxon>
        <taxon>Pseudomonadota</taxon>
        <taxon>Alphaproteobacteria</taxon>
        <taxon>Acetobacterales</taxon>
        <taxon>Acetobacteraceae</taxon>
        <taxon>Komagataeibacter</taxon>
    </lineage>
</organism>
<dbReference type="GO" id="GO:0006355">
    <property type="term" value="P:regulation of DNA-templated transcription"/>
    <property type="evidence" value="ECO:0007669"/>
    <property type="project" value="InterPro"/>
</dbReference>
<dbReference type="InterPro" id="IPR002145">
    <property type="entry name" value="CopG"/>
</dbReference>
<dbReference type="PANTHER" id="PTHR40688">
    <property type="match status" value="1"/>
</dbReference>
<dbReference type="PANTHER" id="PTHR40688:SF2">
    <property type="entry name" value="RIBBON-HELIX-HELIX PROTEIN COPG DOMAIN-CONTAINING PROTEIN"/>
    <property type="match status" value="1"/>
</dbReference>
<dbReference type="CDD" id="cd22233">
    <property type="entry name" value="RHH_CopAso-like"/>
    <property type="match status" value="1"/>
</dbReference>
<keyword evidence="2" id="KW-0614">Plasmid</keyword>
<dbReference type="RefSeq" id="WP_026018922.1">
    <property type="nucleotide sequence ID" value="NC_024995.1"/>
</dbReference>
<dbReference type="SUPFAM" id="SSF47598">
    <property type="entry name" value="Ribbon-helix-helix"/>
    <property type="match status" value="1"/>
</dbReference>
<dbReference type="InterPro" id="IPR010985">
    <property type="entry name" value="Ribbon_hlx_hlx"/>
</dbReference>
<reference evidence="2" key="1">
    <citation type="submission" date="2014-07" db="EMBL/GenBank/DDBJ databases">
        <title>Unique plasmid whose copy number varies in growth phase dependent manner.</title>
        <authorList>
            <person name="Akasaka N."/>
            <person name="Astuti W."/>
            <person name="Ishii Y."/>
            <person name="Hidese R."/>
            <person name="Sakoda H."/>
            <person name="Fujiwara S."/>
        </authorList>
    </citation>
    <scope>NUCLEOTIDE SEQUENCE</scope>
    <source>
        <strain evidence="2">KGMA0119</strain>
        <plasmid evidence="2">pGE3</plasmid>
    </source>
</reference>
<dbReference type="EMBL" id="AB972539">
    <property type="protein sequence ID" value="BAP46834.1"/>
    <property type="molecule type" value="Genomic_DNA"/>
</dbReference>
<name>A0A089ZZU3_KOMEU</name>
<dbReference type="AlphaFoldDB" id="A0A089ZZU3"/>